<keyword evidence="2" id="KW-1185">Reference proteome</keyword>
<comment type="caution">
    <text evidence="1">The sequence shown here is derived from an EMBL/GenBank/DDBJ whole genome shotgun (WGS) entry which is preliminary data.</text>
</comment>
<dbReference type="PANTHER" id="PTHR10544">
    <property type="entry name" value="60S RIBOSOMAL PROTEIN L28"/>
    <property type="match status" value="1"/>
</dbReference>
<evidence type="ECO:0000313" key="2">
    <source>
        <dbReference type="Proteomes" id="UP000645828"/>
    </source>
</evidence>
<dbReference type="AlphaFoldDB" id="A0A811ZDF8"/>
<dbReference type="GO" id="GO:0006412">
    <property type="term" value="P:translation"/>
    <property type="evidence" value="ECO:0007669"/>
    <property type="project" value="InterPro"/>
</dbReference>
<name>A0A811ZDF8_NYCPR</name>
<dbReference type="Proteomes" id="UP000645828">
    <property type="component" value="Unassembled WGS sequence"/>
</dbReference>
<dbReference type="GO" id="GO:0003735">
    <property type="term" value="F:structural constituent of ribosome"/>
    <property type="evidence" value="ECO:0007669"/>
    <property type="project" value="InterPro"/>
</dbReference>
<dbReference type="GO" id="GO:0005840">
    <property type="term" value="C:ribosome"/>
    <property type="evidence" value="ECO:0007669"/>
    <property type="project" value="InterPro"/>
</dbReference>
<organism evidence="1 2">
    <name type="scientific">Nyctereutes procyonoides</name>
    <name type="common">Raccoon dog</name>
    <name type="synonym">Canis procyonoides</name>
    <dbReference type="NCBI Taxonomy" id="34880"/>
    <lineage>
        <taxon>Eukaryota</taxon>
        <taxon>Metazoa</taxon>
        <taxon>Chordata</taxon>
        <taxon>Craniata</taxon>
        <taxon>Vertebrata</taxon>
        <taxon>Euteleostomi</taxon>
        <taxon>Mammalia</taxon>
        <taxon>Eutheria</taxon>
        <taxon>Laurasiatheria</taxon>
        <taxon>Carnivora</taxon>
        <taxon>Caniformia</taxon>
        <taxon>Canidae</taxon>
        <taxon>Nyctereutes</taxon>
    </lineage>
</organism>
<proteinExistence type="predicted"/>
<dbReference type="EMBL" id="CAJHUB010000762">
    <property type="protein sequence ID" value="CAD7686791.1"/>
    <property type="molecule type" value="Genomic_DNA"/>
</dbReference>
<reference evidence="1" key="1">
    <citation type="submission" date="2020-12" db="EMBL/GenBank/DDBJ databases">
        <authorList>
            <consortium name="Molecular Ecology Group"/>
        </authorList>
    </citation>
    <scope>NUCLEOTIDE SEQUENCE</scope>
    <source>
        <strain evidence="1">TBG_1078</strain>
    </source>
</reference>
<gene>
    <name evidence="1" type="ORF">NYPRO_LOCUS19584</name>
</gene>
<protein>
    <submittedName>
        <fullName evidence="1">(raccoon dog) hypothetical protein</fullName>
    </submittedName>
</protein>
<evidence type="ECO:0000313" key="1">
    <source>
        <dbReference type="EMBL" id="CAD7686791.1"/>
    </source>
</evidence>
<accession>A0A811ZDF8</accession>
<dbReference type="InterPro" id="IPR002672">
    <property type="entry name" value="Ribosomal_eL28"/>
</dbReference>
<sequence>MHLTPDFSSDCEIEPHTKFHIGRGACLRFFPSPSAPPHLQDDARFIHQQWRVMENCSRFLIKRNKMCRSEGLIHHKTVDTEPVTDGKGVLTVIKHRTRQQKPATSYMWTTIDMNAQATFCHMAYTIHENKHHSDLCMESTPRASAILGSQREVVMVKRKLTHPPRASEHNPQCNKAVPRFFNQSI</sequence>
<dbReference type="Gene3D" id="3.30.390.110">
    <property type="match status" value="1"/>
</dbReference>